<dbReference type="InterPro" id="IPR015424">
    <property type="entry name" value="PyrdxlP-dep_Trfase"/>
</dbReference>
<dbReference type="GO" id="GO:0030149">
    <property type="term" value="P:sphingolipid catabolic process"/>
    <property type="evidence" value="ECO:0007669"/>
    <property type="project" value="TreeGrafter"/>
</dbReference>
<evidence type="ECO:0000256" key="3">
    <source>
        <dbReference type="ARBA" id="ARBA00023239"/>
    </source>
</evidence>
<sequence>MDIEKIVNKYLGKVSPRVMAVVFKHIKPIPFVKKRIQKEYDGIMSNLENVVKPYKDRFVTFSHLPETGRDKGDIIKEMEELQSIEESKWKDGFASGAVYHGDDDHINFLNKVYAINSQSNPLHSDIWPSTAKYESEVVCMA</sequence>
<proteinExistence type="predicted"/>
<dbReference type="GO" id="GO:0008117">
    <property type="term" value="F:sphinganine-1-phosphate aldolase activity"/>
    <property type="evidence" value="ECO:0007669"/>
    <property type="project" value="TreeGrafter"/>
</dbReference>
<dbReference type="Gene3D" id="3.90.1150.10">
    <property type="entry name" value="Aspartate Aminotransferase, domain 1"/>
    <property type="match status" value="1"/>
</dbReference>
<protein>
    <submittedName>
        <fullName evidence="4">Uncharacterized protein</fullName>
    </submittedName>
</protein>
<dbReference type="InterPro" id="IPR050477">
    <property type="entry name" value="GrpII_AminoAcid_Decarb"/>
</dbReference>
<dbReference type="PANTHER" id="PTHR42735:SF6">
    <property type="entry name" value="SPHINGOSINE-1-PHOSPHATE LYASE 1"/>
    <property type="match status" value="1"/>
</dbReference>
<feature type="non-terminal residue" evidence="4">
    <location>
        <position position="141"/>
    </location>
</feature>
<dbReference type="AlphaFoldDB" id="X0VNT7"/>
<evidence type="ECO:0000256" key="2">
    <source>
        <dbReference type="ARBA" id="ARBA00022898"/>
    </source>
</evidence>
<name>X0VNT7_9ZZZZ</name>
<dbReference type="GO" id="GO:0016020">
    <property type="term" value="C:membrane"/>
    <property type="evidence" value="ECO:0007669"/>
    <property type="project" value="GOC"/>
</dbReference>
<organism evidence="4">
    <name type="scientific">marine sediment metagenome</name>
    <dbReference type="NCBI Taxonomy" id="412755"/>
    <lineage>
        <taxon>unclassified sequences</taxon>
        <taxon>metagenomes</taxon>
        <taxon>ecological metagenomes</taxon>
    </lineage>
</organism>
<dbReference type="InterPro" id="IPR015422">
    <property type="entry name" value="PyrdxlP-dep_Trfase_small"/>
</dbReference>
<dbReference type="PANTHER" id="PTHR42735">
    <property type="match status" value="1"/>
</dbReference>
<comment type="cofactor">
    <cofactor evidence="1">
        <name>pyridoxal 5'-phosphate</name>
        <dbReference type="ChEBI" id="CHEBI:597326"/>
    </cofactor>
</comment>
<gene>
    <name evidence="4" type="ORF">S01H1_35642</name>
</gene>
<keyword evidence="3" id="KW-0456">Lyase</keyword>
<dbReference type="SUPFAM" id="SSF53383">
    <property type="entry name" value="PLP-dependent transferases"/>
    <property type="match status" value="1"/>
</dbReference>
<evidence type="ECO:0000256" key="1">
    <source>
        <dbReference type="ARBA" id="ARBA00001933"/>
    </source>
</evidence>
<dbReference type="GO" id="GO:0005783">
    <property type="term" value="C:endoplasmic reticulum"/>
    <property type="evidence" value="ECO:0007669"/>
    <property type="project" value="TreeGrafter"/>
</dbReference>
<dbReference type="EMBL" id="BARS01022276">
    <property type="protein sequence ID" value="GAG12822.1"/>
    <property type="molecule type" value="Genomic_DNA"/>
</dbReference>
<accession>X0VNT7</accession>
<comment type="caution">
    <text evidence="4">The sequence shown here is derived from an EMBL/GenBank/DDBJ whole genome shotgun (WGS) entry which is preliminary data.</text>
</comment>
<keyword evidence="2" id="KW-0663">Pyridoxal phosphate</keyword>
<evidence type="ECO:0000313" key="4">
    <source>
        <dbReference type="EMBL" id="GAG12822.1"/>
    </source>
</evidence>
<reference evidence="4" key="1">
    <citation type="journal article" date="2014" name="Front. Microbiol.">
        <title>High frequency of phylogenetically diverse reductive dehalogenase-homologous genes in deep subseafloor sedimentary metagenomes.</title>
        <authorList>
            <person name="Kawai M."/>
            <person name="Futagami T."/>
            <person name="Toyoda A."/>
            <person name="Takaki Y."/>
            <person name="Nishi S."/>
            <person name="Hori S."/>
            <person name="Arai W."/>
            <person name="Tsubouchi T."/>
            <person name="Morono Y."/>
            <person name="Uchiyama I."/>
            <person name="Ito T."/>
            <person name="Fujiyama A."/>
            <person name="Inagaki F."/>
            <person name="Takami H."/>
        </authorList>
    </citation>
    <scope>NUCLEOTIDE SEQUENCE</scope>
    <source>
        <strain evidence="4">Expedition CK06-06</strain>
    </source>
</reference>